<evidence type="ECO:0000313" key="2">
    <source>
        <dbReference type="WBParaSite" id="PgR195X_g005_t01"/>
    </source>
</evidence>
<dbReference type="Proteomes" id="UP000887569">
    <property type="component" value="Unplaced"/>
</dbReference>
<evidence type="ECO:0000313" key="1">
    <source>
        <dbReference type="Proteomes" id="UP000887569"/>
    </source>
</evidence>
<keyword evidence="1" id="KW-1185">Reference proteome</keyword>
<sequence>EDQDHRSSRKEVLCLDWRIHPRLPFHLPTDVDLETRIRRIRTIDRTSKMLLSKTCTIATVFVGPNLGFKSCTPYCVSIAQVYIKTCMHLMTPYNGTCWCPDSCK</sequence>
<organism evidence="1 2">
    <name type="scientific">Parascaris univalens</name>
    <name type="common">Nematode worm</name>
    <dbReference type="NCBI Taxonomy" id="6257"/>
    <lineage>
        <taxon>Eukaryota</taxon>
        <taxon>Metazoa</taxon>
        <taxon>Ecdysozoa</taxon>
        <taxon>Nematoda</taxon>
        <taxon>Chromadorea</taxon>
        <taxon>Rhabditida</taxon>
        <taxon>Spirurina</taxon>
        <taxon>Ascaridomorpha</taxon>
        <taxon>Ascaridoidea</taxon>
        <taxon>Ascarididae</taxon>
        <taxon>Parascaris</taxon>
    </lineage>
</organism>
<reference evidence="2" key="1">
    <citation type="submission" date="2022-11" db="UniProtKB">
        <authorList>
            <consortium name="WormBaseParasite"/>
        </authorList>
    </citation>
    <scope>IDENTIFICATION</scope>
</reference>
<accession>A0A915CI07</accession>
<protein>
    <submittedName>
        <fullName evidence="2">Uncharacterized protein</fullName>
    </submittedName>
</protein>
<dbReference type="WBParaSite" id="PgR195X_g005_t01">
    <property type="protein sequence ID" value="PgR195X_g005_t01"/>
    <property type="gene ID" value="PgR195X_g005"/>
</dbReference>
<dbReference type="AlphaFoldDB" id="A0A915CI07"/>
<proteinExistence type="predicted"/>
<name>A0A915CI07_PARUN</name>